<reference evidence="1" key="1">
    <citation type="journal article" date="2014" name="Front. Microbiol.">
        <title>High frequency of phylogenetically diverse reductive dehalogenase-homologous genes in deep subseafloor sedimentary metagenomes.</title>
        <authorList>
            <person name="Kawai M."/>
            <person name="Futagami T."/>
            <person name="Toyoda A."/>
            <person name="Takaki Y."/>
            <person name="Nishi S."/>
            <person name="Hori S."/>
            <person name="Arai W."/>
            <person name="Tsubouchi T."/>
            <person name="Morono Y."/>
            <person name="Uchiyama I."/>
            <person name="Ito T."/>
            <person name="Fujiyama A."/>
            <person name="Inagaki F."/>
            <person name="Takami H."/>
        </authorList>
    </citation>
    <scope>NUCLEOTIDE SEQUENCE</scope>
    <source>
        <strain evidence="1">Expedition CK06-06</strain>
    </source>
</reference>
<name>X1B8Y6_9ZZZZ</name>
<gene>
    <name evidence="1" type="ORF">S01H4_10850</name>
</gene>
<proteinExistence type="predicted"/>
<dbReference type="AlphaFoldDB" id="X1B8Y6"/>
<accession>X1B8Y6</accession>
<evidence type="ECO:0000313" key="1">
    <source>
        <dbReference type="EMBL" id="GAG68441.1"/>
    </source>
</evidence>
<protein>
    <submittedName>
        <fullName evidence="1">Uncharacterized protein</fullName>
    </submittedName>
</protein>
<comment type="caution">
    <text evidence="1">The sequence shown here is derived from an EMBL/GenBank/DDBJ whole genome shotgun (WGS) entry which is preliminary data.</text>
</comment>
<organism evidence="1">
    <name type="scientific">marine sediment metagenome</name>
    <dbReference type="NCBI Taxonomy" id="412755"/>
    <lineage>
        <taxon>unclassified sequences</taxon>
        <taxon>metagenomes</taxon>
        <taxon>ecological metagenomes</taxon>
    </lineage>
</organism>
<dbReference type="EMBL" id="BART01004244">
    <property type="protein sequence ID" value="GAG68441.1"/>
    <property type="molecule type" value="Genomic_DNA"/>
</dbReference>
<sequence>MRRIDEYDYFAMCQKMSTAIHGSRHIHLDEWRKICDGVLAQIVYLHDNGIIDASEIIGEK</sequence>